<dbReference type="RefSeq" id="WP_055734405.1">
    <property type="nucleotide sequence ID" value="NZ_BMDY01000007.1"/>
</dbReference>
<comment type="caution">
    <text evidence="1">The sequence shown here is derived from an EMBL/GenBank/DDBJ whole genome shotgun (WGS) entry which is preliminary data.</text>
</comment>
<organism evidence="1 2">
    <name type="scientific">Agarivorans gilvus</name>
    <dbReference type="NCBI Taxonomy" id="680279"/>
    <lineage>
        <taxon>Bacteria</taxon>
        <taxon>Pseudomonadati</taxon>
        <taxon>Pseudomonadota</taxon>
        <taxon>Gammaproteobacteria</taxon>
        <taxon>Alteromonadales</taxon>
        <taxon>Alteromonadaceae</taxon>
        <taxon>Agarivorans</taxon>
    </lineage>
</organism>
<protein>
    <submittedName>
        <fullName evidence="1">1,4-alpha-glucan-branching protein</fullName>
    </submittedName>
</protein>
<reference evidence="2" key="1">
    <citation type="journal article" date="2019" name="Int. J. Syst. Evol. Microbiol.">
        <title>The Global Catalogue of Microorganisms (GCM) 10K type strain sequencing project: providing services to taxonomists for standard genome sequencing and annotation.</title>
        <authorList>
            <consortium name="The Broad Institute Genomics Platform"/>
            <consortium name="The Broad Institute Genome Sequencing Center for Infectious Disease"/>
            <person name="Wu L."/>
            <person name="Ma J."/>
        </authorList>
    </citation>
    <scope>NUCLEOTIDE SEQUENCE [LARGE SCALE GENOMIC DNA]</scope>
    <source>
        <strain evidence="2">CGMCC 1.10131</strain>
    </source>
</reference>
<dbReference type="Gene3D" id="2.60.40.10">
    <property type="entry name" value="Immunoglobulins"/>
    <property type="match status" value="1"/>
</dbReference>
<gene>
    <name evidence="1" type="ORF">GCM10007414_14970</name>
</gene>
<evidence type="ECO:0000313" key="1">
    <source>
        <dbReference type="EMBL" id="GGB02643.1"/>
    </source>
</evidence>
<dbReference type="Proteomes" id="UP000651977">
    <property type="component" value="Unassembled WGS sequence"/>
</dbReference>
<dbReference type="InterPro" id="IPR013783">
    <property type="entry name" value="Ig-like_fold"/>
</dbReference>
<evidence type="ECO:0000313" key="2">
    <source>
        <dbReference type="Proteomes" id="UP000651977"/>
    </source>
</evidence>
<dbReference type="InterPro" id="IPR014756">
    <property type="entry name" value="Ig_E-set"/>
</dbReference>
<dbReference type="EMBL" id="BMDY01000007">
    <property type="protein sequence ID" value="GGB02643.1"/>
    <property type="molecule type" value="Genomic_DNA"/>
</dbReference>
<keyword evidence="2" id="KW-1185">Reference proteome</keyword>
<dbReference type="SUPFAM" id="SSF81296">
    <property type="entry name" value="E set domains"/>
    <property type="match status" value="1"/>
</dbReference>
<name>A0ABQ1HZR3_9ALTE</name>
<dbReference type="CDD" id="cd07184">
    <property type="entry name" value="E_set_Isoamylase_like_N"/>
    <property type="match status" value="1"/>
</dbReference>
<sequence>MPLKKQYLKSKPEVKVTFEVEKEATQDAEQIFLLAEFNQWQPIEMSKLKSGKFKTVVNVPTDQQDAYQFKYKLCLEGGAEAYDNDWEADAYQPNGVDGDNSVLQVAQ</sequence>
<accession>A0ABQ1HZR3</accession>
<proteinExistence type="predicted"/>